<dbReference type="GO" id="GO:0006749">
    <property type="term" value="P:glutathione metabolic process"/>
    <property type="evidence" value="ECO:0007669"/>
    <property type="project" value="TreeGrafter"/>
</dbReference>
<evidence type="ECO:0000259" key="1">
    <source>
        <dbReference type="Pfam" id="PF02538"/>
    </source>
</evidence>
<dbReference type="EMBL" id="QOIL01000004">
    <property type="protein sequence ID" value="RCG31824.1"/>
    <property type="molecule type" value="Genomic_DNA"/>
</dbReference>
<evidence type="ECO:0000313" key="2">
    <source>
        <dbReference type="EMBL" id="RCG31824.1"/>
    </source>
</evidence>
<dbReference type="InterPro" id="IPR003692">
    <property type="entry name" value="Hydantoinase_B"/>
</dbReference>
<dbReference type="OrthoDB" id="102473at2"/>
<sequence length="592" mass="64626">MSTRTGTDVDKITLTLVHRQLVNTCDEMAVSMMRTAYSPIFSEGLDFSTLILDREGNLVANAGLNPSMLGASLYAATWIVREVGAENFAEGDVYIHNDPYRGGSHMPEHMMVMPMFVDGELVAFIGNIAHMAEIGGMAPGSFAATATDVYQEGLRLPPVLFYKGGEPVKDIWRIMLANHRTPNDSWGDLHAMYGSLQVGRRRLEQLMEERGTDLVTRVFSGIQDYTEAALRENIRALPDGVYHGIEWFDDDGITSTPHAIRLSLIVDGDEIIFDFSRSDPQATGPINAPYVVTMSASLNALLYMIGTDLPVNAGLNRPVRIVTKPGTICCVQLPGACVGGQTEYQPRVMEMIMGRVLGPLLPERAAASSGNTSLNFLFGGIDPRSGEYYAHYHFEATGWGGRMSTDGNNATMPPHANCRNTPVEIFELRWPWIHESYRLTRDEVGAGRLRGGAGVVRVLEVAADTISVSALSDRAHQEPWGLFGGSDGSRTRIDISPAGSEEFVSFQEHFGLVSPTKFTNVRLHRGDRVRLTSPSGAGYGPPAERVPDLVARDVREGYASPEEAESVYRVRLDASGDVDPVATARLREGTSA</sequence>
<gene>
    <name evidence="2" type="ORF">DQ384_09865</name>
</gene>
<dbReference type="PANTHER" id="PTHR11365:SF23">
    <property type="entry name" value="HYPOTHETICAL 5-OXOPROLINASE (EUROFUNG)-RELATED"/>
    <property type="match status" value="1"/>
</dbReference>
<dbReference type="AlphaFoldDB" id="A0A367FNL3"/>
<organism evidence="2 3">
    <name type="scientific">Sphaerisporangium album</name>
    <dbReference type="NCBI Taxonomy" id="509200"/>
    <lineage>
        <taxon>Bacteria</taxon>
        <taxon>Bacillati</taxon>
        <taxon>Actinomycetota</taxon>
        <taxon>Actinomycetes</taxon>
        <taxon>Streptosporangiales</taxon>
        <taxon>Streptosporangiaceae</taxon>
        <taxon>Sphaerisporangium</taxon>
    </lineage>
</organism>
<dbReference type="Pfam" id="PF02538">
    <property type="entry name" value="Hydantoinase_B"/>
    <property type="match status" value="1"/>
</dbReference>
<dbReference type="PANTHER" id="PTHR11365">
    <property type="entry name" value="5-OXOPROLINASE RELATED"/>
    <property type="match status" value="1"/>
</dbReference>
<accession>A0A367FNL3</accession>
<reference evidence="2 3" key="1">
    <citation type="submission" date="2018-06" db="EMBL/GenBank/DDBJ databases">
        <title>Sphaerisporangium craniellae sp. nov., isolated from a marine sponge in the South China Sea.</title>
        <authorList>
            <person name="Li L."/>
        </authorList>
    </citation>
    <scope>NUCLEOTIDE SEQUENCE [LARGE SCALE GENOMIC DNA]</scope>
    <source>
        <strain evidence="2 3">CCTCC AA 208026</strain>
    </source>
</reference>
<protein>
    <submittedName>
        <fullName evidence="2">Hydantoinase B/oxoprolinase family protein</fullName>
    </submittedName>
</protein>
<dbReference type="GO" id="GO:0017168">
    <property type="term" value="F:5-oxoprolinase (ATP-hydrolyzing) activity"/>
    <property type="evidence" value="ECO:0007669"/>
    <property type="project" value="TreeGrafter"/>
</dbReference>
<dbReference type="InterPro" id="IPR045079">
    <property type="entry name" value="Oxoprolinase-like"/>
</dbReference>
<comment type="caution">
    <text evidence="2">The sequence shown here is derived from an EMBL/GenBank/DDBJ whole genome shotgun (WGS) entry which is preliminary data.</text>
</comment>
<dbReference type="Proteomes" id="UP000253094">
    <property type="component" value="Unassembled WGS sequence"/>
</dbReference>
<evidence type="ECO:0000313" key="3">
    <source>
        <dbReference type="Proteomes" id="UP000253094"/>
    </source>
</evidence>
<name>A0A367FNL3_9ACTN</name>
<feature type="domain" description="Hydantoinase B/oxoprolinase" evidence="1">
    <location>
        <begin position="10"/>
        <end position="542"/>
    </location>
</feature>
<keyword evidence="3" id="KW-1185">Reference proteome</keyword>
<dbReference type="GO" id="GO:0005829">
    <property type="term" value="C:cytosol"/>
    <property type="evidence" value="ECO:0007669"/>
    <property type="project" value="TreeGrafter"/>
</dbReference>
<dbReference type="RefSeq" id="WP_114028394.1">
    <property type="nucleotide sequence ID" value="NZ_QOIL01000004.1"/>
</dbReference>
<proteinExistence type="predicted"/>